<dbReference type="Pfam" id="PF06347">
    <property type="entry name" value="SH3_4"/>
    <property type="match status" value="1"/>
</dbReference>
<feature type="transmembrane region" description="Helical" evidence="1">
    <location>
        <begin position="33"/>
        <end position="56"/>
    </location>
</feature>
<keyword evidence="4" id="KW-1185">Reference proteome</keyword>
<dbReference type="AlphaFoldDB" id="A0A444IX76"/>
<evidence type="ECO:0000259" key="2">
    <source>
        <dbReference type="PROSITE" id="PS51781"/>
    </source>
</evidence>
<name>A0A444IX76_9BACT</name>
<dbReference type="SMART" id="SM00287">
    <property type="entry name" value="SH3b"/>
    <property type="match status" value="2"/>
</dbReference>
<dbReference type="PROSITE" id="PS51781">
    <property type="entry name" value="SH3B"/>
    <property type="match status" value="2"/>
</dbReference>
<keyword evidence="1" id="KW-0472">Membrane</keyword>
<gene>
    <name evidence="3" type="ORF">H206_02688</name>
</gene>
<dbReference type="Gene3D" id="2.30.30.40">
    <property type="entry name" value="SH3 Domains"/>
    <property type="match status" value="2"/>
</dbReference>
<comment type="caution">
    <text evidence="3">The sequence shown here is derived from an EMBL/GenBank/DDBJ whole genome shotgun (WGS) entry which is preliminary data.</text>
</comment>
<dbReference type="PANTHER" id="PTHR34408">
    <property type="entry name" value="FAMILY PROTEIN, PUTATIVE-RELATED"/>
    <property type="match status" value="1"/>
</dbReference>
<keyword evidence="1" id="KW-1133">Transmembrane helix</keyword>
<dbReference type="PANTHER" id="PTHR34408:SF1">
    <property type="entry name" value="GLYCOSYL HYDROLASE FAMILY 19 DOMAIN-CONTAINING PROTEIN HI_1415"/>
    <property type="match status" value="1"/>
</dbReference>
<feature type="non-terminal residue" evidence="3">
    <location>
        <position position="1"/>
    </location>
</feature>
<feature type="domain" description="SH3b" evidence="2">
    <location>
        <begin position="52"/>
        <end position="114"/>
    </location>
</feature>
<feature type="domain" description="SH3b" evidence="2">
    <location>
        <begin position="118"/>
        <end position="180"/>
    </location>
</feature>
<dbReference type="InterPro" id="IPR003646">
    <property type="entry name" value="SH3-like_bac-type"/>
</dbReference>
<dbReference type="EMBL" id="MTKO01000077">
    <property type="protein sequence ID" value="RWX45467.1"/>
    <property type="molecule type" value="Genomic_DNA"/>
</dbReference>
<keyword evidence="1" id="KW-0812">Transmembrane</keyword>
<evidence type="ECO:0000256" key="1">
    <source>
        <dbReference type="SAM" id="Phobius"/>
    </source>
</evidence>
<dbReference type="InterPro" id="IPR010466">
    <property type="entry name" value="DUF1058"/>
</dbReference>
<organism evidence="3 4">
    <name type="scientific">Candidatus Electrothrix aarhusensis</name>
    <dbReference type="NCBI Taxonomy" id="1859131"/>
    <lineage>
        <taxon>Bacteria</taxon>
        <taxon>Pseudomonadati</taxon>
        <taxon>Thermodesulfobacteriota</taxon>
        <taxon>Desulfobulbia</taxon>
        <taxon>Desulfobulbales</taxon>
        <taxon>Desulfobulbaceae</taxon>
        <taxon>Candidatus Electrothrix</taxon>
    </lineage>
</organism>
<protein>
    <submittedName>
        <fullName evidence="3">SH3-like domain-containing protein</fullName>
    </submittedName>
</protein>
<accession>A0A444IX76</accession>
<dbReference type="InterPro" id="IPR052354">
    <property type="entry name" value="Cell_Wall_Dynamics_Protein"/>
</dbReference>
<proteinExistence type="predicted"/>
<dbReference type="Pfam" id="PF08239">
    <property type="entry name" value="SH3_3"/>
    <property type="match status" value="1"/>
</dbReference>
<evidence type="ECO:0000313" key="3">
    <source>
        <dbReference type="EMBL" id="RWX45467.1"/>
    </source>
</evidence>
<sequence length="180" mass="20465">CLEYLDKEEKVVSNQKRKPHKKQILNTMKKNTFIILFIFVLLSSLTAGPVLAKMVAVKNDNVNMRSGPRLDTNVMWKLGIGFPLKVLKKSGKWLKVKDFEGAVGWVHKDVVTRSGHMIVNAQKKNKGKINIRNKPSTKSKVVAQAYYGVVFKTLDQQKGWVKVQNGKVTGWIKRSLLWGF</sequence>
<dbReference type="Proteomes" id="UP000287853">
    <property type="component" value="Unassembled WGS sequence"/>
</dbReference>
<evidence type="ECO:0000313" key="4">
    <source>
        <dbReference type="Proteomes" id="UP000287853"/>
    </source>
</evidence>
<reference evidence="3 4" key="1">
    <citation type="submission" date="2017-01" db="EMBL/GenBank/DDBJ databases">
        <title>The cable genome- insights into the physiology and evolution of filamentous bacteria capable of sulfide oxidation via long distance electron transfer.</title>
        <authorList>
            <person name="Schreiber L."/>
            <person name="Bjerg J.T."/>
            <person name="Boggild A."/>
            <person name="Van De Vossenberg J."/>
            <person name="Meysman F."/>
            <person name="Nielsen L.P."/>
            <person name="Schramm A."/>
            <person name="Kjeldsen K.U."/>
        </authorList>
    </citation>
    <scope>NUCLEOTIDE SEQUENCE [LARGE SCALE GENOMIC DNA]</scope>
    <source>
        <strain evidence="3">MCF</strain>
    </source>
</reference>